<dbReference type="SUPFAM" id="SSF101874">
    <property type="entry name" value="YceI-like"/>
    <property type="match status" value="1"/>
</dbReference>
<organism evidence="2 3">
    <name type="scientific">Pedobacter xixiisoli</name>
    <dbReference type="NCBI Taxonomy" id="1476464"/>
    <lineage>
        <taxon>Bacteria</taxon>
        <taxon>Pseudomonadati</taxon>
        <taxon>Bacteroidota</taxon>
        <taxon>Sphingobacteriia</taxon>
        <taxon>Sphingobacteriales</taxon>
        <taxon>Sphingobacteriaceae</taxon>
        <taxon>Pedobacter</taxon>
    </lineage>
</organism>
<dbReference type="InterPro" id="IPR007372">
    <property type="entry name" value="Lipid/polyisoprenoid-bd_YceI"/>
</dbReference>
<evidence type="ECO:0000259" key="1">
    <source>
        <dbReference type="Pfam" id="PF04264"/>
    </source>
</evidence>
<dbReference type="RefSeq" id="WP_097133922.1">
    <property type="nucleotide sequence ID" value="NZ_OCMT01000005.1"/>
</dbReference>
<accession>A0A286AEU0</accession>
<protein>
    <recommendedName>
        <fullName evidence="1">Lipid/polyisoprenoid-binding YceI-like domain-containing protein</fullName>
    </recommendedName>
</protein>
<dbReference type="InterPro" id="IPR036761">
    <property type="entry name" value="TTHA0802/YceI-like_sf"/>
</dbReference>
<name>A0A286AEU0_9SPHI</name>
<proteinExistence type="predicted"/>
<evidence type="ECO:0000313" key="3">
    <source>
        <dbReference type="Proteomes" id="UP000219281"/>
    </source>
</evidence>
<dbReference type="EMBL" id="OCMT01000005">
    <property type="protein sequence ID" value="SOD20418.1"/>
    <property type="molecule type" value="Genomic_DNA"/>
</dbReference>
<dbReference type="Pfam" id="PF04264">
    <property type="entry name" value="YceI"/>
    <property type="match status" value="1"/>
</dbReference>
<gene>
    <name evidence="2" type="ORF">SAMN06297358_4137</name>
</gene>
<dbReference type="OrthoDB" id="1121590at2"/>
<dbReference type="AlphaFoldDB" id="A0A286AEU0"/>
<feature type="domain" description="Lipid/polyisoprenoid-binding YceI-like" evidence="1">
    <location>
        <begin position="65"/>
        <end position="188"/>
    </location>
</feature>
<evidence type="ECO:0000313" key="2">
    <source>
        <dbReference type="EMBL" id="SOD20418.1"/>
    </source>
</evidence>
<sequence length="197" mass="22383">MNTFPHQLLGIFFLLFIKFVDAQEYQLNILAESSILLRGNSNVNKFTFTYEKALKLGSSSVRAIASKNTLNIKNAKLDAEVTAFSSGSNLMDRDYRNMMNYRVHPNISIALNQINFVKNYSDDNGTALATVDITIAGEKRTDTLQFNYNKSKGIYRCSSSHQISLRDYKIKPLKKMMGLISLKDQLTVDMIIYLKVD</sequence>
<dbReference type="Proteomes" id="UP000219281">
    <property type="component" value="Unassembled WGS sequence"/>
</dbReference>
<keyword evidence="3" id="KW-1185">Reference proteome</keyword>
<reference evidence="3" key="1">
    <citation type="submission" date="2017-09" db="EMBL/GenBank/DDBJ databases">
        <authorList>
            <person name="Varghese N."/>
            <person name="Submissions S."/>
        </authorList>
    </citation>
    <scope>NUCLEOTIDE SEQUENCE [LARGE SCALE GENOMIC DNA]</scope>
    <source>
        <strain evidence="3">CGMCC 1.12803</strain>
    </source>
</reference>
<dbReference type="Gene3D" id="2.40.128.110">
    <property type="entry name" value="Lipid/polyisoprenoid-binding, YceI-like"/>
    <property type="match status" value="1"/>
</dbReference>